<feature type="region of interest" description="Disordered" evidence="1">
    <location>
        <begin position="91"/>
        <end position="122"/>
    </location>
</feature>
<dbReference type="InterPro" id="IPR021482">
    <property type="entry name" value="DUF3135"/>
</dbReference>
<dbReference type="EMBL" id="BBMN01000008">
    <property type="protein sequence ID" value="GAL05804.1"/>
    <property type="molecule type" value="Genomic_DNA"/>
</dbReference>
<dbReference type="AlphaFoldDB" id="A0A090QVB9"/>
<dbReference type="STRING" id="754436.JCM19237_4877"/>
<dbReference type="eggNOG" id="ENOG5033EY0">
    <property type="taxonomic scope" value="Bacteria"/>
</dbReference>
<protein>
    <recommendedName>
        <fullName evidence="4">DUF3135 domain-containing protein</fullName>
    </recommendedName>
</protein>
<dbReference type="Pfam" id="PF11333">
    <property type="entry name" value="DUF3135"/>
    <property type="match status" value="1"/>
</dbReference>
<gene>
    <name evidence="2" type="ORF">JCM19237_4877</name>
</gene>
<dbReference type="Proteomes" id="UP000029227">
    <property type="component" value="Unassembled WGS sequence"/>
</dbReference>
<evidence type="ECO:0000313" key="2">
    <source>
        <dbReference type="EMBL" id="GAL05804.1"/>
    </source>
</evidence>
<evidence type="ECO:0008006" key="4">
    <source>
        <dbReference type="Google" id="ProtNLM"/>
    </source>
</evidence>
<name>A0A090QVB9_9GAMM</name>
<reference evidence="2 3" key="1">
    <citation type="journal article" date="2014" name="Genome Announc.">
        <title>Draft Genome Sequences of Two Vibrionaceae Species, Vibrio ponticus C121 and Photobacterium aphoticum C119, Isolated as Coral Reef Microbiota.</title>
        <authorList>
            <person name="Al-saari N."/>
            <person name="Meirelles P.M."/>
            <person name="Mino S."/>
            <person name="Suda W."/>
            <person name="Oshima K."/>
            <person name="Hattori M."/>
            <person name="Ohkuma M."/>
            <person name="Thompson F.L."/>
            <person name="Gomez-Gil B."/>
            <person name="Sawabe T."/>
            <person name="Sawabe T."/>
        </authorList>
    </citation>
    <scope>NUCLEOTIDE SEQUENCE [LARGE SCALE GENOMIC DNA]</scope>
    <source>
        <strain evidence="2 3">JCM 19237</strain>
    </source>
</reference>
<evidence type="ECO:0000313" key="3">
    <source>
        <dbReference type="Proteomes" id="UP000029227"/>
    </source>
</evidence>
<comment type="caution">
    <text evidence="2">The sequence shown here is derived from an EMBL/GenBank/DDBJ whole genome shotgun (WGS) entry which is preliminary data.</text>
</comment>
<proteinExistence type="predicted"/>
<sequence length="122" mass="13538">MDDLPDFDTLKQLAHDDPEALEALRLRMSEAIIANASDAMKPRLQAQLSHINHVIARGRTPNHTNMLLMSELQQQLKRFALAVTTPEALTAEQATVHPFVRPTKDVSSSNQSPDKGSLLDED</sequence>
<accession>A0A090QVB9</accession>
<organism evidence="2 3">
    <name type="scientific">Photobacterium aphoticum</name>
    <dbReference type="NCBI Taxonomy" id="754436"/>
    <lineage>
        <taxon>Bacteria</taxon>
        <taxon>Pseudomonadati</taxon>
        <taxon>Pseudomonadota</taxon>
        <taxon>Gammaproteobacteria</taxon>
        <taxon>Vibrionales</taxon>
        <taxon>Vibrionaceae</taxon>
        <taxon>Photobacterium</taxon>
    </lineage>
</organism>
<feature type="compositionally biased region" description="Polar residues" evidence="1">
    <location>
        <begin position="105"/>
        <end position="114"/>
    </location>
</feature>
<evidence type="ECO:0000256" key="1">
    <source>
        <dbReference type="SAM" id="MobiDB-lite"/>
    </source>
</evidence>